<dbReference type="Proteomes" id="UP001107558">
    <property type="component" value="Chromosome 1"/>
</dbReference>
<sequence>MKVIAFLLLAFVVFVAAEDGPTKISSNNVGDIVNVGVKANAKIDSKIDATIVKILLQYLNDQQIKIGLPGGDDDYYPSTFPPIEFPPIS</sequence>
<evidence type="ECO:0000313" key="2">
    <source>
        <dbReference type="EMBL" id="KAG5683799.1"/>
    </source>
</evidence>
<dbReference type="EMBL" id="JADBJN010000001">
    <property type="protein sequence ID" value="KAG5683799.1"/>
    <property type="molecule type" value="Genomic_DNA"/>
</dbReference>
<dbReference type="AlphaFoldDB" id="A0A9J6CPK2"/>
<accession>A0A9J6CPK2</accession>
<gene>
    <name evidence="2" type="ORF">PVAND_013063</name>
</gene>
<evidence type="ECO:0000256" key="1">
    <source>
        <dbReference type="SAM" id="SignalP"/>
    </source>
</evidence>
<feature type="chain" id="PRO_5039927273" evidence="1">
    <location>
        <begin position="18"/>
        <end position="89"/>
    </location>
</feature>
<feature type="signal peptide" evidence="1">
    <location>
        <begin position="1"/>
        <end position="17"/>
    </location>
</feature>
<name>A0A9J6CPK2_POLVA</name>
<comment type="caution">
    <text evidence="2">The sequence shown here is derived from an EMBL/GenBank/DDBJ whole genome shotgun (WGS) entry which is preliminary data.</text>
</comment>
<evidence type="ECO:0000313" key="3">
    <source>
        <dbReference type="Proteomes" id="UP001107558"/>
    </source>
</evidence>
<protein>
    <submittedName>
        <fullName evidence="2">Uncharacterized protein</fullName>
    </submittedName>
</protein>
<keyword evidence="1" id="KW-0732">Signal</keyword>
<keyword evidence="3" id="KW-1185">Reference proteome</keyword>
<proteinExistence type="predicted"/>
<organism evidence="2 3">
    <name type="scientific">Polypedilum vanderplanki</name>
    <name type="common">Sleeping chironomid midge</name>
    <dbReference type="NCBI Taxonomy" id="319348"/>
    <lineage>
        <taxon>Eukaryota</taxon>
        <taxon>Metazoa</taxon>
        <taxon>Ecdysozoa</taxon>
        <taxon>Arthropoda</taxon>
        <taxon>Hexapoda</taxon>
        <taxon>Insecta</taxon>
        <taxon>Pterygota</taxon>
        <taxon>Neoptera</taxon>
        <taxon>Endopterygota</taxon>
        <taxon>Diptera</taxon>
        <taxon>Nematocera</taxon>
        <taxon>Chironomoidea</taxon>
        <taxon>Chironomidae</taxon>
        <taxon>Chironominae</taxon>
        <taxon>Polypedilum</taxon>
        <taxon>Polypedilum</taxon>
    </lineage>
</organism>
<dbReference type="OrthoDB" id="7790507at2759"/>
<reference evidence="2" key="1">
    <citation type="submission" date="2021-03" db="EMBL/GenBank/DDBJ databases">
        <title>Chromosome level genome of the anhydrobiotic midge Polypedilum vanderplanki.</title>
        <authorList>
            <person name="Yoshida Y."/>
            <person name="Kikawada T."/>
            <person name="Gusev O."/>
        </authorList>
    </citation>
    <scope>NUCLEOTIDE SEQUENCE</scope>
    <source>
        <strain evidence="2">NIAS01</strain>
        <tissue evidence="2">Whole body or cell culture</tissue>
    </source>
</reference>